<gene>
    <name evidence="10" type="ORF">BT63DRAFT_100615</name>
</gene>
<dbReference type="EC" id="3.1.1.117" evidence="7"/>
<dbReference type="InterPro" id="IPR054579">
    <property type="entry name" value="GCE-like_dom"/>
</dbReference>
<feature type="signal peptide" evidence="8">
    <location>
        <begin position="1"/>
        <end position="17"/>
    </location>
</feature>
<dbReference type="Proteomes" id="UP000799302">
    <property type="component" value="Unassembled WGS sequence"/>
</dbReference>
<proteinExistence type="inferred from homology"/>
<sequence length="383" mass="40701">MRVSSVAIFSAIGLVAAQDCAKIPETITYNKATLPDPFTTVGGAKVTTKAQWQCRRQEIIELLSRYELGPKPPKPANVSATFSGNSIKITITEAGKTITMSPSVRIPTGGSAPYPVIIAFGMPSIAIPAGVAVVNFQPEQLAPSDPPHGKGAFFNIYGSNHNAGGLMAWAWGVSRVIDAIEQIGAAAKLDPKRIGVTGCSRYGKGALASGAFDERISLTLPQEGGSGGPGCWRVVAEMKRNGTKVEDAVQISGGDQWFNPKFAQNAKNVNAWPEDHHMLMGLVAPRGLLVIENTGIDYLGPPSTAACTTAAKEIYKSLGAGDSIGYTASNHGHCSLPANQGPDIALFAQRFLFGKAETKTEMWKTDKKFDVKKWIDWATPTLT</sequence>
<dbReference type="AlphaFoldDB" id="A0A6A6TXA5"/>
<accession>A0A6A6TXA5</accession>
<keyword evidence="11" id="KW-1185">Reference proteome</keyword>
<keyword evidence="5" id="KW-0439">Lignin degradation</keyword>
<evidence type="ECO:0000256" key="4">
    <source>
        <dbReference type="ARBA" id="ARBA00022801"/>
    </source>
</evidence>
<evidence type="ECO:0000256" key="2">
    <source>
        <dbReference type="ARBA" id="ARBA00022487"/>
    </source>
</evidence>
<keyword evidence="3 8" id="KW-0732">Signal</keyword>
<keyword evidence="4" id="KW-0378">Hydrolase</keyword>
<comment type="similarity">
    <text evidence="1">Belongs to the carbohydrate esterase 15 (CE15) family.</text>
</comment>
<dbReference type="GO" id="GO:0046274">
    <property type="term" value="P:lignin catabolic process"/>
    <property type="evidence" value="ECO:0007669"/>
    <property type="project" value="UniProtKB-KW"/>
</dbReference>
<dbReference type="InterPro" id="IPR029058">
    <property type="entry name" value="AB_hydrolase_fold"/>
</dbReference>
<evidence type="ECO:0000256" key="3">
    <source>
        <dbReference type="ARBA" id="ARBA00022729"/>
    </source>
</evidence>
<name>A0A6A6TXA5_9PEZI</name>
<dbReference type="GO" id="GO:0052689">
    <property type="term" value="F:carboxylic ester hydrolase activity"/>
    <property type="evidence" value="ECO:0007669"/>
    <property type="project" value="UniProtKB-KW"/>
</dbReference>
<evidence type="ECO:0000259" key="9">
    <source>
        <dbReference type="Pfam" id="PF22244"/>
    </source>
</evidence>
<dbReference type="EMBL" id="MU004243">
    <property type="protein sequence ID" value="KAF2664086.1"/>
    <property type="molecule type" value="Genomic_DNA"/>
</dbReference>
<evidence type="ECO:0000256" key="7">
    <source>
        <dbReference type="ARBA" id="ARBA00026105"/>
    </source>
</evidence>
<evidence type="ECO:0000256" key="5">
    <source>
        <dbReference type="ARBA" id="ARBA00023185"/>
    </source>
</evidence>
<feature type="chain" id="PRO_5025381261" description="(4-O-methyl)-D-glucuronate--lignin esterase" evidence="8">
    <location>
        <begin position="18"/>
        <end position="383"/>
    </location>
</feature>
<feature type="domain" description="4-O-methyl-glucuronoyl methylesterase-like" evidence="9">
    <location>
        <begin position="89"/>
        <end position="319"/>
    </location>
</feature>
<evidence type="ECO:0000256" key="8">
    <source>
        <dbReference type="SAM" id="SignalP"/>
    </source>
</evidence>
<protein>
    <recommendedName>
        <fullName evidence="7">(4-O-methyl)-D-glucuronate--lignin esterase</fullName>
        <ecNumber evidence="7">3.1.1.117</ecNumber>
    </recommendedName>
</protein>
<dbReference type="SUPFAM" id="SSF53474">
    <property type="entry name" value="alpha/beta-Hydrolases"/>
    <property type="match status" value="1"/>
</dbReference>
<evidence type="ECO:0000256" key="1">
    <source>
        <dbReference type="ARBA" id="ARBA00010092"/>
    </source>
</evidence>
<evidence type="ECO:0000313" key="11">
    <source>
        <dbReference type="Proteomes" id="UP000799302"/>
    </source>
</evidence>
<evidence type="ECO:0000256" key="6">
    <source>
        <dbReference type="ARBA" id="ARBA00024511"/>
    </source>
</evidence>
<comment type="catalytic activity">
    <reaction evidence="6">
        <text>a 4-O-methyl-alpha-D-glucuronosyl ester derivative + H2O = 4-O-methyl-alpha-D-glucuronate derivative + an alcohol + H(+)</text>
        <dbReference type="Rhea" id="RHEA:67452"/>
        <dbReference type="ChEBI" id="CHEBI:15377"/>
        <dbReference type="ChEBI" id="CHEBI:15378"/>
        <dbReference type="ChEBI" id="CHEBI:30879"/>
        <dbReference type="ChEBI" id="CHEBI:171667"/>
        <dbReference type="ChEBI" id="CHEBI:171668"/>
        <dbReference type="EC" id="3.1.1.117"/>
    </reaction>
    <physiologicalReaction direction="left-to-right" evidence="6">
        <dbReference type="Rhea" id="RHEA:67453"/>
    </physiologicalReaction>
</comment>
<dbReference type="Gene3D" id="3.40.50.1820">
    <property type="entry name" value="alpha/beta hydrolase"/>
    <property type="match status" value="1"/>
</dbReference>
<dbReference type="OrthoDB" id="3781271at2759"/>
<keyword evidence="2" id="KW-0719">Serine esterase</keyword>
<evidence type="ECO:0000313" key="10">
    <source>
        <dbReference type="EMBL" id="KAF2664086.1"/>
    </source>
</evidence>
<dbReference type="Pfam" id="PF22244">
    <property type="entry name" value="GCE_fung"/>
    <property type="match status" value="1"/>
</dbReference>
<organism evidence="10 11">
    <name type="scientific">Microthyrium microscopicum</name>
    <dbReference type="NCBI Taxonomy" id="703497"/>
    <lineage>
        <taxon>Eukaryota</taxon>
        <taxon>Fungi</taxon>
        <taxon>Dikarya</taxon>
        <taxon>Ascomycota</taxon>
        <taxon>Pezizomycotina</taxon>
        <taxon>Dothideomycetes</taxon>
        <taxon>Dothideomycetes incertae sedis</taxon>
        <taxon>Microthyriales</taxon>
        <taxon>Microthyriaceae</taxon>
        <taxon>Microthyrium</taxon>
    </lineage>
</organism>
<reference evidence="10" key="1">
    <citation type="journal article" date="2020" name="Stud. Mycol.">
        <title>101 Dothideomycetes genomes: a test case for predicting lifestyles and emergence of pathogens.</title>
        <authorList>
            <person name="Haridas S."/>
            <person name="Albert R."/>
            <person name="Binder M."/>
            <person name="Bloem J."/>
            <person name="Labutti K."/>
            <person name="Salamov A."/>
            <person name="Andreopoulos B."/>
            <person name="Baker S."/>
            <person name="Barry K."/>
            <person name="Bills G."/>
            <person name="Bluhm B."/>
            <person name="Cannon C."/>
            <person name="Castanera R."/>
            <person name="Culley D."/>
            <person name="Daum C."/>
            <person name="Ezra D."/>
            <person name="Gonzalez J."/>
            <person name="Henrissat B."/>
            <person name="Kuo A."/>
            <person name="Liang C."/>
            <person name="Lipzen A."/>
            <person name="Lutzoni F."/>
            <person name="Magnuson J."/>
            <person name="Mondo S."/>
            <person name="Nolan M."/>
            <person name="Ohm R."/>
            <person name="Pangilinan J."/>
            <person name="Park H.-J."/>
            <person name="Ramirez L."/>
            <person name="Alfaro M."/>
            <person name="Sun H."/>
            <person name="Tritt A."/>
            <person name="Yoshinaga Y."/>
            <person name="Zwiers L.-H."/>
            <person name="Turgeon B."/>
            <person name="Goodwin S."/>
            <person name="Spatafora J."/>
            <person name="Crous P."/>
            <person name="Grigoriev I."/>
        </authorList>
    </citation>
    <scope>NUCLEOTIDE SEQUENCE</scope>
    <source>
        <strain evidence="10">CBS 115976</strain>
    </source>
</reference>